<dbReference type="RefSeq" id="WP_310315169.1">
    <property type="nucleotide sequence ID" value="NZ_JAVDWU010000003.1"/>
</dbReference>
<evidence type="ECO:0000313" key="2">
    <source>
        <dbReference type="Proteomes" id="UP001265700"/>
    </source>
</evidence>
<keyword evidence="2" id="KW-1185">Reference proteome</keyword>
<accession>A0ABU1WLK6</accession>
<evidence type="ECO:0000313" key="1">
    <source>
        <dbReference type="EMBL" id="MDR7150074.1"/>
    </source>
</evidence>
<dbReference type="Gene3D" id="2.60.120.10">
    <property type="entry name" value="Jelly Rolls"/>
    <property type="match status" value="1"/>
</dbReference>
<sequence>MELFKLSDMTKGWFVGNFSPTVQRSDAVEVAVKTYAAGSHEARHLHKIAQEITLILQGRARMNETVYEAGDIVVIAPGESTDFEALTDVTTVVVKTPSVAGDKYEC</sequence>
<comment type="caution">
    <text evidence="1">The sequence shown here is derived from an EMBL/GenBank/DDBJ whole genome shotgun (WGS) entry which is preliminary data.</text>
</comment>
<dbReference type="InterPro" id="IPR011051">
    <property type="entry name" value="RmlC_Cupin_sf"/>
</dbReference>
<organism evidence="1 2">
    <name type="scientific">Hydrogenophaga palleronii</name>
    <dbReference type="NCBI Taxonomy" id="65655"/>
    <lineage>
        <taxon>Bacteria</taxon>
        <taxon>Pseudomonadati</taxon>
        <taxon>Pseudomonadota</taxon>
        <taxon>Betaproteobacteria</taxon>
        <taxon>Burkholderiales</taxon>
        <taxon>Comamonadaceae</taxon>
        <taxon>Hydrogenophaga</taxon>
    </lineage>
</organism>
<dbReference type="InterPro" id="IPR014710">
    <property type="entry name" value="RmlC-like_jellyroll"/>
</dbReference>
<dbReference type="SUPFAM" id="SSF51182">
    <property type="entry name" value="RmlC-like cupins"/>
    <property type="match status" value="1"/>
</dbReference>
<name>A0ABU1WLK6_9BURK</name>
<reference evidence="1 2" key="1">
    <citation type="submission" date="2023-07" db="EMBL/GenBank/DDBJ databases">
        <title>Sorghum-associated microbial communities from plants grown in Nebraska, USA.</title>
        <authorList>
            <person name="Schachtman D."/>
        </authorList>
    </citation>
    <scope>NUCLEOTIDE SEQUENCE [LARGE SCALE GENOMIC DNA]</scope>
    <source>
        <strain evidence="1 2">4249</strain>
    </source>
</reference>
<dbReference type="EMBL" id="JAVDWU010000003">
    <property type="protein sequence ID" value="MDR7150074.1"/>
    <property type="molecule type" value="Genomic_DNA"/>
</dbReference>
<proteinExistence type="predicted"/>
<dbReference type="Proteomes" id="UP001265700">
    <property type="component" value="Unassembled WGS sequence"/>
</dbReference>
<gene>
    <name evidence="1" type="ORF">J2W49_002029</name>
</gene>
<protein>
    <submittedName>
        <fullName evidence="1">Quercetin dioxygenase-like cupin family protein</fullName>
    </submittedName>
</protein>